<dbReference type="AlphaFoldDB" id="A0A1J3HVA2"/>
<evidence type="ECO:0000313" key="3">
    <source>
        <dbReference type="EMBL" id="JAU72122.1"/>
    </source>
</evidence>
<dbReference type="PANTHER" id="PTHR11439">
    <property type="entry name" value="GAG-POL-RELATED RETROTRANSPOSON"/>
    <property type="match status" value="1"/>
</dbReference>
<gene>
    <name evidence="3" type="ORF">LE_TR18909_c1_g1_i1_g.60803</name>
</gene>
<dbReference type="Pfam" id="PF25597">
    <property type="entry name" value="SH3_retrovirus"/>
    <property type="match status" value="1"/>
</dbReference>
<protein>
    <submittedName>
        <fullName evidence="3">Retrovirus-related Pol polyprotein from transposon TNT 1-94</fullName>
    </submittedName>
</protein>
<dbReference type="GO" id="GO:0015074">
    <property type="term" value="P:DNA integration"/>
    <property type="evidence" value="ECO:0007669"/>
    <property type="project" value="InterPro"/>
</dbReference>
<dbReference type="PROSITE" id="PS50994">
    <property type="entry name" value="INTEGRASE"/>
    <property type="match status" value="1"/>
</dbReference>
<dbReference type="InterPro" id="IPR001584">
    <property type="entry name" value="Integrase_cat-core"/>
</dbReference>
<dbReference type="InterPro" id="IPR013103">
    <property type="entry name" value="RVT_2"/>
</dbReference>
<evidence type="ECO:0000256" key="1">
    <source>
        <dbReference type="SAM" id="MobiDB-lite"/>
    </source>
</evidence>
<evidence type="ECO:0000259" key="2">
    <source>
        <dbReference type="PROSITE" id="PS50994"/>
    </source>
</evidence>
<feature type="domain" description="Integrase catalytic" evidence="2">
    <location>
        <begin position="1"/>
        <end position="111"/>
    </location>
</feature>
<dbReference type="InterPro" id="IPR012337">
    <property type="entry name" value="RNaseH-like_sf"/>
</dbReference>
<feature type="compositionally biased region" description="Polar residues" evidence="1">
    <location>
        <begin position="329"/>
        <end position="339"/>
    </location>
</feature>
<dbReference type="PANTHER" id="PTHR11439:SF500">
    <property type="entry name" value="RNA-DIRECTED DNA POLYMERASE"/>
    <property type="match status" value="1"/>
</dbReference>
<dbReference type="SUPFAM" id="SSF53098">
    <property type="entry name" value="Ribonuclease H-like"/>
    <property type="match status" value="1"/>
</dbReference>
<dbReference type="Pfam" id="PF07727">
    <property type="entry name" value="RVT_2"/>
    <property type="match status" value="1"/>
</dbReference>
<dbReference type="InterPro" id="IPR057670">
    <property type="entry name" value="SH3_retrovirus"/>
</dbReference>
<name>A0A1J3HVA2_NOCCA</name>
<sequence>MAFKALVENRFQTKITTLYSDNGGEFVALRQFLSTHGISHLTSPPHTPEHNGISERKHRHIVEIGLTLLHQASLPPQYWTYAFAAAVYLINRLPSPVIANTSPYARLFKQPPNYLKLRIFGCLCFPWLRPYTKNKLECRSAPCVFLGYSLTQSAYLCLDKSTGRIYTSRHVQFVETSFPFALSSPPPPTPMTPALSDCPSDSTSTLIPVHGPPLVTAPSSAAPTLSPHQSPVIPTPSGSSSASQAHDEHDAPNSSQLGSGNSNSTCPLSGPTIAHDNSPQASHSNPSSTSNPTSPSHSPSLPETEPQSSSSSAASPSPPPPPLQPIRHQMQTRSKNNITKPKIKYSLTTTTTPAQPFIPTTVSQAMRDPNWRHAMGEEINSQIRHHTFDLVPPAPNQNVIATKWIFTLKYLPDGSLDRYKARWVARGFTQQYGLDYSETFSPVVKSITIRVVLQLAVNHNWGIKQIDVNTAFLQGTLHEEAYVTQPEGFVDKDRPHYVCRLRKALYGLKQAPRAWYQELKSFLCDLGFLNSLADTSVFTYIAGANVVFVLVYVDDIIVTGSTPTILRDFIATLSGRFSLKDPTDITYFLGIEANRTSRGLHLMQRRYVLDLLTKTNMLGAKPVTTPMAVSPHLSLSSGVLLSDPKEYRTVVGSLQYLSFTRPDIAYCVNRLSQFMHRPTNLHWQAVKRLLRYLAGTTSHGIYLRPNSPLSLHAYSDADWAGDTDDFVSTNGFLIYLGSTPIAWSSKKQKGVARSSTEAEYRAVANTAAELRWVCSLLTELGTTLPAIPVVYCDNVGATYLSANPVFHSRMKHLALDYHFIRDNVQAGLLRVTHISTKDQLADSLTKPLSRPRFIELNDKIGVQQLPPS</sequence>
<feature type="compositionally biased region" description="Low complexity" evidence="1">
    <location>
        <begin position="253"/>
        <end position="264"/>
    </location>
</feature>
<accession>A0A1J3HVA2</accession>
<dbReference type="InterPro" id="IPR043502">
    <property type="entry name" value="DNA/RNA_pol_sf"/>
</dbReference>
<dbReference type="InterPro" id="IPR036397">
    <property type="entry name" value="RNaseH_sf"/>
</dbReference>
<dbReference type="Gene3D" id="3.30.420.10">
    <property type="entry name" value="Ribonuclease H-like superfamily/Ribonuclease H"/>
    <property type="match status" value="1"/>
</dbReference>
<feature type="region of interest" description="Disordered" evidence="1">
    <location>
        <begin position="183"/>
        <end position="341"/>
    </location>
</feature>
<dbReference type="CDD" id="cd09272">
    <property type="entry name" value="RNase_HI_RT_Ty1"/>
    <property type="match status" value="1"/>
</dbReference>
<feature type="compositionally biased region" description="Polar residues" evidence="1">
    <location>
        <begin position="217"/>
        <end position="229"/>
    </location>
</feature>
<dbReference type="SUPFAM" id="SSF56672">
    <property type="entry name" value="DNA/RNA polymerases"/>
    <property type="match status" value="1"/>
</dbReference>
<organism evidence="3">
    <name type="scientific">Noccaea caerulescens</name>
    <name type="common">Alpine penny-cress</name>
    <name type="synonym">Thlaspi caerulescens</name>
    <dbReference type="NCBI Taxonomy" id="107243"/>
    <lineage>
        <taxon>Eukaryota</taxon>
        <taxon>Viridiplantae</taxon>
        <taxon>Streptophyta</taxon>
        <taxon>Embryophyta</taxon>
        <taxon>Tracheophyta</taxon>
        <taxon>Spermatophyta</taxon>
        <taxon>Magnoliopsida</taxon>
        <taxon>eudicotyledons</taxon>
        <taxon>Gunneridae</taxon>
        <taxon>Pentapetalae</taxon>
        <taxon>rosids</taxon>
        <taxon>malvids</taxon>
        <taxon>Brassicales</taxon>
        <taxon>Brassicaceae</taxon>
        <taxon>Coluteocarpeae</taxon>
        <taxon>Noccaea</taxon>
    </lineage>
</organism>
<reference evidence="3" key="1">
    <citation type="submission" date="2016-07" db="EMBL/GenBank/DDBJ databases">
        <title>De novo transcriptome assembly of four accessions of the metal hyperaccumulator plant Noccaea caerulescens.</title>
        <authorList>
            <person name="Blande D."/>
            <person name="Halimaa P."/>
            <person name="Tervahauta A.I."/>
            <person name="Aarts M.G."/>
            <person name="Karenlampi S.O."/>
        </authorList>
    </citation>
    <scope>NUCLEOTIDE SEQUENCE</scope>
</reference>
<proteinExistence type="predicted"/>
<feature type="compositionally biased region" description="Low complexity" evidence="1">
    <location>
        <begin position="282"/>
        <end position="315"/>
    </location>
</feature>
<dbReference type="EMBL" id="GEVL01005219">
    <property type="protein sequence ID" value="JAU72122.1"/>
    <property type="molecule type" value="Transcribed_RNA"/>
</dbReference>
<dbReference type="GO" id="GO:0003676">
    <property type="term" value="F:nucleic acid binding"/>
    <property type="evidence" value="ECO:0007669"/>
    <property type="project" value="InterPro"/>
</dbReference>